<dbReference type="PANTHER" id="PTHR33408:SF2">
    <property type="entry name" value="TRANSPOSASE DDE DOMAIN-CONTAINING PROTEIN"/>
    <property type="match status" value="1"/>
</dbReference>
<sequence>MTWRAGPQEGSTKGIIRSPYDQEARTGKKRETTWLGYKVHLTETCGLPDDGAHPHLIVQVQTTVAPIQDIDMTTSIQAGLAKAHLIPDEQIVDTGYVNADLLVSSQAHGMKLLGPTMPDTSWQAKAGKGFDVGSFSIDWVRGQATCPQGHTSARLSQAGERMEMVFATATCADCPVRRDCTRSVTTGRVLHLRPQGAHEALQARRQEQETSAFRQAYQARAGIEGTISQAVRAQGLRRSRYDGLQKTQIQHVATAVAINLVRIDAMLTSTPRGKTRQSHFMRLALHPIWYTQGVA</sequence>
<proteinExistence type="predicted"/>
<evidence type="ECO:0000313" key="3">
    <source>
        <dbReference type="EMBL" id="GHO85114.1"/>
    </source>
</evidence>
<dbReference type="Proteomes" id="UP000635565">
    <property type="component" value="Unassembled WGS sequence"/>
</dbReference>
<name>A0ABQ3VHD1_9CHLR</name>
<evidence type="ECO:0000259" key="2">
    <source>
        <dbReference type="Pfam" id="PF13751"/>
    </source>
</evidence>
<dbReference type="EMBL" id="BNJJ01000008">
    <property type="protein sequence ID" value="GHO85114.1"/>
    <property type="molecule type" value="Genomic_DNA"/>
</dbReference>
<keyword evidence="4" id="KW-1185">Reference proteome</keyword>
<accession>A0ABQ3VHD1</accession>
<evidence type="ECO:0000313" key="4">
    <source>
        <dbReference type="Proteomes" id="UP000635565"/>
    </source>
</evidence>
<gene>
    <name evidence="3" type="ORF">KSZ_31200</name>
</gene>
<evidence type="ECO:0000256" key="1">
    <source>
        <dbReference type="SAM" id="MobiDB-lite"/>
    </source>
</evidence>
<dbReference type="RefSeq" id="WP_201362744.1">
    <property type="nucleotide sequence ID" value="NZ_BNJJ01000008.1"/>
</dbReference>
<reference evidence="3 4" key="1">
    <citation type="journal article" date="2021" name="Int. J. Syst. Evol. Microbiol.">
        <title>Reticulibacter mediterranei gen. nov., sp. nov., within the new family Reticulibacteraceae fam. nov., and Ktedonospora formicarum gen. nov., sp. nov., Ktedonobacter robiniae sp. nov., Dictyobacter formicarum sp. nov. and Dictyobacter arantiisoli sp. nov., belonging to the class Ktedonobacteria.</title>
        <authorList>
            <person name="Yabe S."/>
            <person name="Zheng Y."/>
            <person name="Wang C.M."/>
            <person name="Sakai Y."/>
            <person name="Abe K."/>
            <person name="Yokota A."/>
            <person name="Donadio S."/>
            <person name="Cavaletti L."/>
            <person name="Monciardini P."/>
        </authorList>
    </citation>
    <scope>NUCLEOTIDE SEQUENCE [LARGE SCALE GENOMIC DNA]</scope>
    <source>
        <strain evidence="3 4">SOSP1-9</strain>
    </source>
</reference>
<dbReference type="Pfam" id="PF13751">
    <property type="entry name" value="DDE_Tnp_1_6"/>
    <property type="match status" value="1"/>
</dbReference>
<protein>
    <recommendedName>
        <fullName evidence="2">Transposase DDE domain-containing protein</fullName>
    </recommendedName>
</protein>
<feature type="domain" description="Transposase DDE" evidence="2">
    <location>
        <begin position="145"/>
        <end position="263"/>
    </location>
</feature>
<feature type="region of interest" description="Disordered" evidence="1">
    <location>
        <begin position="1"/>
        <end position="24"/>
    </location>
</feature>
<dbReference type="InterPro" id="IPR025668">
    <property type="entry name" value="Tnp_DDE_dom"/>
</dbReference>
<comment type="caution">
    <text evidence="3">The sequence shown here is derived from an EMBL/GenBank/DDBJ whole genome shotgun (WGS) entry which is preliminary data.</text>
</comment>
<dbReference type="PANTHER" id="PTHR33408">
    <property type="entry name" value="TRANSPOSASE"/>
    <property type="match status" value="1"/>
</dbReference>
<organism evidence="3 4">
    <name type="scientific">Dictyobacter formicarum</name>
    <dbReference type="NCBI Taxonomy" id="2778368"/>
    <lineage>
        <taxon>Bacteria</taxon>
        <taxon>Bacillati</taxon>
        <taxon>Chloroflexota</taxon>
        <taxon>Ktedonobacteria</taxon>
        <taxon>Ktedonobacterales</taxon>
        <taxon>Dictyobacteraceae</taxon>
        <taxon>Dictyobacter</taxon>
    </lineage>
</organism>